<comment type="caution">
    <text evidence="1">The sequence shown here is derived from an EMBL/GenBank/DDBJ whole genome shotgun (WGS) entry which is preliminary data.</text>
</comment>
<organism evidence="1 5">
    <name type="scientific">Didymodactylos carnosus</name>
    <dbReference type="NCBI Taxonomy" id="1234261"/>
    <lineage>
        <taxon>Eukaryota</taxon>
        <taxon>Metazoa</taxon>
        <taxon>Spiralia</taxon>
        <taxon>Gnathifera</taxon>
        <taxon>Rotifera</taxon>
        <taxon>Eurotatoria</taxon>
        <taxon>Bdelloidea</taxon>
        <taxon>Philodinida</taxon>
        <taxon>Philodinidae</taxon>
        <taxon>Didymodactylos</taxon>
    </lineage>
</organism>
<evidence type="ECO:0000313" key="2">
    <source>
        <dbReference type="EMBL" id="CAF1679959.1"/>
    </source>
</evidence>
<gene>
    <name evidence="1" type="ORF">GPM918_LOCUS45809</name>
    <name evidence="2" type="ORF">OVA965_LOCUS46036</name>
    <name evidence="4" type="ORF">SRO942_LOCUS48717</name>
    <name evidence="3" type="ORF">TMI583_LOCUS50159</name>
</gene>
<dbReference type="Proteomes" id="UP000663829">
    <property type="component" value="Unassembled WGS sequence"/>
</dbReference>
<sequence>ESEYPNLESVVDDLMIALLGYLGLNDNNLLVM</sequence>
<evidence type="ECO:0000313" key="3">
    <source>
        <dbReference type="EMBL" id="CAF4570685.1"/>
    </source>
</evidence>
<dbReference type="EMBL" id="CAJNOQ010054000">
    <property type="protein sequence ID" value="CAF1656885.1"/>
    <property type="molecule type" value="Genomic_DNA"/>
</dbReference>
<dbReference type="EMBL" id="CAJOBA010117261">
    <property type="protein sequence ID" value="CAF4570685.1"/>
    <property type="molecule type" value="Genomic_DNA"/>
</dbReference>
<reference evidence="1" key="1">
    <citation type="submission" date="2021-02" db="EMBL/GenBank/DDBJ databases">
        <authorList>
            <person name="Nowell W R."/>
        </authorList>
    </citation>
    <scope>NUCLEOTIDE SEQUENCE</scope>
</reference>
<dbReference type="Proteomes" id="UP000677228">
    <property type="component" value="Unassembled WGS sequence"/>
</dbReference>
<proteinExistence type="predicted"/>
<dbReference type="Proteomes" id="UP000681722">
    <property type="component" value="Unassembled WGS sequence"/>
</dbReference>
<dbReference type="EMBL" id="CAJNOK010079092">
    <property type="protein sequence ID" value="CAF1679959.1"/>
    <property type="molecule type" value="Genomic_DNA"/>
</dbReference>
<protein>
    <submittedName>
        <fullName evidence="1">Uncharacterized protein</fullName>
    </submittedName>
</protein>
<evidence type="ECO:0000313" key="4">
    <source>
        <dbReference type="EMBL" id="CAF4596967.1"/>
    </source>
</evidence>
<dbReference type="Proteomes" id="UP000682733">
    <property type="component" value="Unassembled WGS sequence"/>
</dbReference>
<evidence type="ECO:0000313" key="5">
    <source>
        <dbReference type="Proteomes" id="UP000663829"/>
    </source>
</evidence>
<dbReference type="AlphaFoldDB" id="A0A816F187"/>
<name>A0A816F187_9BILA</name>
<feature type="non-terminal residue" evidence="1">
    <location>
        <position position="1"/>
    </location>
</feature>
<dbReference type="EMBL" id="CAJOBC010126479">
    <property type="protein sequence ID" value="CAF4596967.1"/>
    <property type="molecule type" value="Genomic_DNA"/>
</dbReference>
<keyword evidence="5" id="KW-1185">Reference proteome</keyword>
<accession>A0A816F187</accession>
<evidence type="ECO:0000313" key="1">
    <source>
        <dbReference type="EMBL" id="CAF1656885.1"/>
    </source>
</evidence>